<comment type="caution">
    <text evidence="1">The sequence shown here is derived from an EMBL/GenBank/DDBJ whole genome shotgun (WGS) entry which is preliminary data.</text>
</comment>
<dbReference type="Gene3D" id="3.40.50.10900">
    <property type="entry name" value="PAC-like subunit"/>
    <property type="match status" value="1"/>
</dbReference>
<protein>
    <submittedName>
        <fullName evidence="1">Uncharacterized protein</fullName>
    </submittedName>
</protein>
<name>A0A2G9YU88_9BACT</name>
<evidence type="ECO:0000313" key="2">
    <source>
        <dbReference type="Proteomes" id="UP000229054"/>
    </source>
</evidence>
<dbReference type="Proteomes" id="UP000229054">
    <property type="component" value="Unassembled WGS sequence"/>
</dbReference>
<sequence length="117" mass="14039">MELTPFPLSSFLLWVAERRNIPGISLWEDIPFYLVPFGDPRAQKRIIEFFNQKFNLWIDFYDLEERVKDQDKRIDQLRKEDSEINRSLRMLEMGISLSGEEQFKLVTKVTELLEKRG</sequence>
<dbReference type="InterPro" id="IPR019151">
    <property type="entry name" value="Proteasome_assmbl_chaperone_2"/>
</dbReference>
<dbReference type="AlphaFoldDB" id="A0A2G9YU88"/>
<reference evidence="1 2" key="1">
    <citation type="submission" date="2017-09" db="EMBL/GenBank/DDBJ databases">
        <title>Depth-based differentiation of microbial function through sediment-hosted aquifers and enrichment of novel symbionts in the deep terrestrial subsurface.</title>
        <authorList>
            <person name="Probst A.J."/>
            <person name="Ladd B."/>
            <person name="Jarett J.K."/>
            <person name="Geller-Mcgrath D.E."/>
            <person name="Sieber C.M."/>
            <person name="Emerson J.B."/>
            <person name="Anantharaman K."/>
            <person name="Thomas B.C."/>
            <person name="Malmstrom R."/>
            <person name="Stieglmeier M."/>
            <person name="Klingl A."/>
            <person name="Woyke T."/>
            <person name="Ryan C.M."/>
            <person name="Banfield J.F."/>
        </authorList>
    </citation>
    <scope>NUCLEOTIDE SEQUENCE [LARGE SCALE GENOMIC DNA]</scope>
    <source>
        <strain evidence="1">CG23_combo_of_CG06-09_8_20_14_all_39_25</strain>
    </source>
</reference>
<dbReference type="SUPFAM" id="SSF159659">
    <property type="entry name" value="Cgl1923-like"/>
    <property type="match status" value="1"/>
</dbReference>
<organism evidence="1 2">
    <name type="scientific">Candidatus Nealsonbacteria bacterium CG23_combo_of_CG06-09_8_20_14_all_39_25</name>
    <dbReference type="NCBI Taxonomy" id="1974723"/>
    <lineage>
        <taxon>Bacteria</taxon>
        <taxon>Candidatus Nealsoniibacteriota</taxon>
    </lineage>
</organism>
<dbReference type="Pfam" id="PF09754">
    <property type="entry name" value="PAC2"/>
    <property type="match status" value="1"/>
</dbReference>
<dbReference type="EMBL" id="PCRN01000094">
    <property type="protein sequence ID" value="PIP22061.1"/>
    <property type="molecule type" value="Genomic_DNA"/>
</dbReference>
<gene>
    <name evidence="1" type="ORF">COX38_02790</name>
</gene>
<evidence type="ECO:0000313" key="1">
    <source>
        <dbReference type="EMBL" id="PIP22061.1"/>
    </source>
</evidence>
<accession>A0A2G9YU88</accession>
<proteinExistence type="predicted"/>
<dbReference type="InterPro" id="IPR038389">
    <property type="entry name" value="PSMG2_sf"/>
</dbReference>